<keyword evidence="3" id="KW-0472">Membrane</keyword>
<feature type="transmembrane region" description="Helical" evidence="3">
    <location>
        <begin position="26"/>
        <end position="46"/>
    </location>
</feature>
<keyword evidence="3" id="KW-0812">Transmembrane</keyword>
<dbReference type="Proteomes" id="UP000305760">
    <property type="component" value="Unassembled WGS sequence"/>
</dbReference>
<sequence length="345" mass="37412">MNSRSLSAMDPVLDDSSETPTAHRRFGALGWLLLVLVLAAGAYAAWRAWPTLRPSADDAPDLSPEALDARLLDAEQGLVTLRRTQQNLEQKLSDTRARTGLLRDEVLGVGQRAAILEDNLRELSSQASEGREALRLDEVELLLSLAQARLVIAGDVEGAIRATAMARETLAPLTDPQFINLRQTLGQELSALRALPADPRRIAAAELDALQASLPTLASRAPGAPRAGTGSSGWQRMLDAVVQIRPSSTQDLISPADRATGEAALGLELALARTALDRRDEAGFRAGLQRIDQWLRRLYAENDALQEHRGRLLELGRLTLVPDLPVQGAGLQQLRDLRQGRGPSR</sequence>
<evidence type="ECO:0000313" key="4">
    <source>
        <dbReference type="EMBL" id="TNJ33175.1"/>
    </source>
</evidence>
<dbReference type="EMBL" id="SMDR01000003">
    <property type="protein sequence ID" value="TNJ33175.1"/>
    <property type="molecule type" value="Genomic_DNA"/>
</dbReference>
<evidence type="ECO:0000256" key="3">
    <source>
        <dbReference type="SAM" id="Phobius"/>
    </source>
</evidence>
<proteinExistence type="predicted"/>
<keyword evidence="3" id="KW-1133">Transmembrane helix</keyword>
<feature type="coiled-coil region" evidence="1">
    <location>
        <begin position="71"/>
        <end position="133"/>
    </location>
</feature>
<evidence type="ECO:0000256" key="1">
    <source>
        <dbReference type="SAM" id="Coils"/>
    </source>
</evidence>
<feature type="region of interest" description="Disordered" evidence="2">
    <location>
        <begin position="1"/>
        <end position="20"/>
    </location>
</feature>
<dbReference type="OrthoDB" id="6028255at2"/>
<keyword evidence="1" id="KW-0175">Coiled coil</keyword>
<name>A0A5C4RQD3_9GAMM</name>
<reference evidence="4 5" key="1">
    <citation type="submission" date="2019-03" db="EMBL/GenBank/DDBJ databases">
        <title>Arenimonas daejeonensis sp. nov., isolated from compost.</title>
        <authorList>
            <person name="Jeon C.O."/>
        </authorList>
    </citation>
    <scope>NUCLEOTIDE SEQUENCE [LARGE SCALE GENOMIC DNA]</scope>
    <source>
        <strain evidence="4 5">R29</strain>
    </source>
</reference>
<dbReference type="InterPro" id="IPR007470">
    <property type="entry name" value="HemX"/>
</dbReference>
<evidence type="ECO:0000313" key="5">
    <source>
        <dbReference type="Proteomes" id="UP000305760"/>
    </source>
</evidence>
<evidence type="ECO:0000256" key="2">
    <source>
        <dbReference type="SAM" id="MobiDB-lite"/>
    </source>
</evidence>
<comment type="caution">
    <text evidence="4">The sequence shown here is derived from an EMBL/GenBank/DDBJ whole genome shotgun (WGS) entry which is preliminary data.</text>
</comment>
<gene>
    <name evidence="4" type="ORF">E1B00_12805</name>
</gene>
<dbReference type="RefSeq" id="WP_139449389.1">
    <property type="nucleotide sequence ID" value="NZ_SMDR01000003.1"/>
</dbReference>
<dbReference type="PANTHER" id="PTHR38043">
    <property type="entry name" value="PROTEIN HEMX"/>
    <property type="match status" value="1"/>
</dbReference>
<protein>
    <recommendedName>
        <fullName evidence="6">Uroporphyrin-III methyltransferase</fullName>
    </recommendedName>
</protein>
<dbReference type="Pfam" id="PF04375">
    <property type="entry name" value="HemX"/>
    <property type="match status" value="1"/>
</dbReference>
<evidence type="ECO:0008006" key="6">
    <source>
        <dbReference type="Google" id="ProtNLM"/>
    </source>
</evidence>
<keyword evidence="5" id="KW-1185">Reference proteome</keyword>
<organism evidence="4 5">
    <name type="scientific">Arenimonas terrae</name>
    <dbReference type="NCBI Taxonomy" id="2546226"/>
    <lineage>
        <taxon>Bacteria</taxon>
        <taxon>Pseudomonadati</taxon>
        <taxon>Pseudomonadota</taxon>
        <taxon>Gammaproteobacteria</taxon>
        <taxon>Lysobacterales</taxon>
        <taxon>Lysobacteraceae</taxon>
        <taxon>Arenimonas</taxon>
    </lineage>
</organism>
<accession>A0A5C4RQD3</accession>
<dbReference type="AlphaFoldDB" id="A0A5C4RQD3"/>
<dbReference type="PANTHER" id="PTHR38043:SF1">
    <property type="entry name" value="PROTEIN HEMX"/>
    <property type="match status" value="1"/>
</dbReference>